<keyword evidence="9" id="KW-1185">Reference proteome</keyword>
<dbReference type="GO" id="GO:0016020">
    <property type="term" value="C:membrane"/>
    <property type="evidence" value="ECO:0007669"/>
    <property type="project" value="UniProtKB-SubCell"/>
</dbReference>
<evidence type="ECO:0000313" key="9">
    <source>
        <dbReference type="Proteomes" id="UP000516260"/>
    </source>
</evidence>
<evidence type="ECO:0000256" key="2">
    <source>
        <dbReference type="ARBA" id="ARBA00009773"/>
    </source>
</evidence>
<keyword evidence="5 7" id="KW-0472">Membrane</keyword>
<organism evidence="8 9">
    <name type="scientific">Takifugu bimaculatus</name>
    <dbReference type="NCBI Taxonomy" id="433685"/>
    <lineage>
        <taxon>Eukaryota</taxon>
        <taxon>Metazoa</taxon>
        <taxon>Chordata</taxon>
        <taxon>Craniata</taxon>
        <taxon>Vertebrata</taxon>
        <taxon>Euteleostomi</taxon>
        <taxon>Actinopterygii</taxon>
        <taxon>Neopterygii</taxon>
        <taxon>Teleostei</taxon>
        <taxon>Neoteleostei</taxon>
        <taxon>Acanthomorphata</taxon>
        <taxon>Eupercaria</taxon>
        <taxon>Tetraodontiformes</taxon>
        <taxon>Tetradontoidea</taxon>
        <taxon>Tetraodontidae</taxon>
        <taxon>Takifugu</taxon>
    </lineage>
</organism>
<gene>
    <name evidence="8" type="ORF">fugu_010036</name>
</gene>
<reference evidence="8 9" key="1">
    <citation type="submission" date="2019-04" db="EMBL/GenBank/DDBJ databases">
        <title>The sequence and de novo assembly of Takifugu bimaculatus genome using PacBio and Hi-C technologies.</title>
        <authorList>
            <person name="Xu P."/>
            <person name="Liu B."/>
            <person name="Zhou Z."/>
        </authorList>
    </citation>
    <scope>NUCLEOTIDE SEQUENCE [LARGE SCALE GENOMIC DNA]</scope>
    <source>
        <strain evidence="8">TB-2018</strain>
        <tissue evidence="8">Muscle</tissue>
    </source>
</reference>
<evidence type="ECO:0000256" key="3">
    <source>
        <dbReference type="ARBA" id="ARBA00022692"/>
    </source>
</evidence>
<feature type="transmembrane region" description="Helical" evidence="7">
    <location>
        <begin position="717"/>
        <end position="741"/>
    </location>
</feature>
<feature type="region of interest" description="Disordered" evidence="6">
    <location>
        <begin position="862"/>
        <end position="889"/>
    </location>
</feature>
<evidence type="ECO:0008006" key="10">
    <source>
        <dbReference type="Google" id="ProtNLM"/>
    </source>
</evidence>
<feature type="compositionally biased region" description="Basic and acidic residues" evidence="6">
    <location>
        <begin position="862"/>
        <end position="871"/>
    </location>
</feature>
<evidence type="ECO:0000256" key="1">
    <source>
        <dbReference type="ARBA" id="ARBA00004141"/>
    </source>
</evidence>
<dbReference type="PANTHER" id="PTHR21716">
    <property type="entry name" value="TRANSMEMBRANE PROTEIN"/>
    <property type="match status" value="1"/>
</dbReference>
<protein>
    <recommendedName>
        <fullName evidence="10">Transmembrane protein 245</fullName>
    </recommendedName>
</protein>
<keyword evidence="4 7" id="KW-1133">Transmembrane helix</keyword>
<feature type="transmembrane region" description="Helical" evidence="7">
    <location>
        <begin position="787"/>
        <end position="812"/>
    </location>
</feature>
<comment type="subcellular location">
    <subcellularLocation>
        <location evidence="1">Membrane</location>
        <topology evidence="1">Multi-pass membrane protein</topology>
    </subcellularLocation>
</comment>
<proteinExistence type="inferred from homology"/>
<accession>A0A4Z2CED1</accession>
<evidence type="ECO:0000256" key="6">
    <source>
        <dbReference type="SAM" id="MobiDB-lite"/>
    </source>
</evidence>
<name>A0A4Z2CED1_9TELE</name>
<keyword evidence="3 7" id="KW-0812">Transmembrane</keyword>
<dbReference type="EMBL" id="SWLE01000002">
    <property type="protein sequence ID" value="TNN02549.1"/>
    <property type="molecule type" value="Genomic_DNA"/>
</dbReference>
<feature type="transmembrane region" description="Helical" evidence="7">
    <location>
        <begin position="691"/>
        <end position="711"/>
    </location>
</feature>
<dbReference type="AlphaFoldDB" id="A0A4Z2CED1"/>
<evidence type="ECO:0000313" key="8">
    <source>
        <dbReference type="EMBL" id="TNN02549.1"/>
    </source>
</evidence>
<dbReference type="InterPro" id="IPR002549">
    <property type="entry name" value="AI-2E-like"/>
</dbReference>
<dbReference type="Proteomes" id="UP000516260">
    <property type="component" value="Chromosome 10"/>
</dbReference>
<feature type="transmembrane region" description="Helical" evidence="7">
    <location>
        <begin position="123"/>
        <end position="142"/>
    </location>
</feature>
<comment type="caution">
    <text evidence="8">The sequence shown here is derived from an EMBL/GenBank/DDBJ whole genome shotgun (WGS) entry which is preliminary data.</text>
</comment>
<feature type="transmembrane region" description="Helical" evidence="7">
    <location>
        <begin position="246"/>
        <end position="262"/>
    </location>
</feature>
<feature type="region of interest" description="Disordered" evidence="6">
    <location>
        <begin position="303"/>
        <end position="322"/>
    </location>
</feature>
<feature type="transmembrane region" description="Helical" evidence="7">
    <location>
        <begin position="344"/>
        <end position="365"/>
    </location>
</feature>
<feature type="transmembrane region" description="Helical" evidence="7">
    <location>
        <begin position="223"/>
        <end position="240"/>
    </location>
</feature>
<comment type="similarity">
    <text evidence="2">Belongs to the autoinducer-2 exporter (AI-2E) (TC 2.A.86) family.</text>
</comment>
<dbReference type="PANTHER" id="PTHR21716:SF4">
    <property type="entry name" value="TRANSMEMBRANE PROTEIN 245"/>
    <property type="match status" value="1"/>
</dbReference>
<feature type="transmembrane region" description="Helical" evidence="7">
    <location>
        <begin position="60"/>
        <end position="84"/>
    </location>
</feature>
<evidence type="ECO:0000256" key="7">
    <source>
        <dbReference type="SAM" id="Phobius"/>
    </source>
</evidence>
<feature type="transmembrane region" description="Helical" evidence="7">
    <location>
        <begin position="748"/>
        <end position="767"/>
    </location>
</feature>
<feature type="region of interest" description="Disordered" evidence="6">
    <location>
        <begin position="1"/>
        <end position="26"/>
    </location>
</feature>
<feature type="transmembrane region" description="Helical" evidence="7">
    <location>
        <begin position="182"/>
        <end position="211"/>
    </location>
</feature>
<feature type="transmembrane region" description="Helical" evidence="7">
    <location>
        <begin position="463"/>
        <end position="487"/>
    </location>
</feature>
<feature type="transmembrane region" description="Helical" evidence="7">
    <location>
        <begin position="154"/>
        <end position="176"/>
    </location>
</feature>
<evidence type="ECO:0000256" key="4">
    <source>
        <dbReference type="ARBA" id="ARBA00022989"/>
    </source>
</evidence>
<sequence length="922" mass="102097">MADEEDAPPDRAAASPPPSPRPERPHYVSFSESVQPAVGMVNQLLTHPSSLKFDKNIKQAFYNTGAMIFVAICCGAAVLVYFILEAFLRPLLWAVLCGTFLHPFKHSLARLGRSWLSGLQETGTPIVLGTLLVPVWCVNYGVEAMGKLVLEKLTVLLVIGAGAPLVYFLYLTWSLIGIQVVIGHVCWIIGAVLDCFHTVWVCTVVFGFLLVVCLKWSPHTERYLRALALPVWAVLLFYIVSLTGSWRVPVFVIVVTLIILGSQEKPPAPGKGELSSQVLSFAANTIYMAISCSHLQPQSESDETAAADGVTSGGAATPLRPRSSRSLPAGLFQRERSSRSASNIYFVLLLWAIVLVQIWLNLWILQLLPIPVAGNTHTTHTHRHVLWSEPFVVLVWVLKKLVVRFGLKSFAERTVATWWSVLERLGREREGALLPGPIKGLAQFLLRVDTKIVVWLERSLDKIISIFIIFLLVTGTILMALLLTAMVHHESAHIINVTSNLINETVSNHPEWANWLPEACVVQRALNSAATNVYQHGREWITQRLHKILGDKVNQTAVIEKQVLELWDRLYHSWFVKNVTHSGRPRGPKMMQRQHSWLDDIMDWKDMASFLQENIETLLSILESLWVVMSRNVGLLFSTTTTLVSVLFHSGTALLNFALSLVGNQRGSFAPPRTASPGKTKRTCFIFRWRAFYGLYTWLTHTVFGINIIFIPSALAAILGAVPFLGTYWAAVPAACDLWLVQGEGVKAVLLLICHVLPTYFVDTAIYSDISGGGHPYLTGLAVAGGAYYLGLEGAIIGPILLCILVVAANIYSAMLTSPSSAAPTPVQPSWPLHPLRWATDPAVITAIFLCSQDFYRIHPVRPEEPQRVRTGDGASRRNSRSSSPFLPKESGLLRREPAARRSLDTPAQTVWIQHATLALLP</sequence>
<evidence type="ECO:0000256" key="5">
    <source>
        <dbReference type="ARBA" id="ARBA00023136"/>
    </source>
</evidence>